<dbReference type="InterPro" id="IPR027408">
    <property type="entry name" value="PNPase/RNase_PH_dom_sf"/>
</dbReference>
<sequence length="741" mass="82231">MNEEKKVSGNWLGRELTIKTGRLAKQADASVLVQYGETVVMATVVQSKTERDGIDFFPLMVELEEKLYAAGIIKGSRWIKREGRPSDQSILTGRMIDRSIRPLFNDDERKDVQIILTVLSVDGENDHDIVSLIAASAVLSISGVDWRGPIGGIRVALIENKLVFNPNYEQQALSELDLIVVGTDKKVVMIEAGAKEIKEDLMFDAIKMGQENLQEAINIVKKFKNEVGVKEKEESKKMASQEDVKNKEKKEELLKIGENWLNENIKNILFEKTYYTKGERKMAVRIIKEGLNEYLFSQNIEKPDRDFVVKKLAEKMIEAEVTRGILEEKRRVDGRALNEIRELSSDTGILPRSHGNGLFNRGETQVLSIVTLGSPGMEQSLEGIEGQSKKRYMHHYNFPPFSVGEASPLRGTGRREIGHGALAEKALIPVLPKKEDFPYTIRVVSETLGSNGSSSMAATCGSSLALMDAGVPIKKPVAGIAMGLASNDDMSKWEVLTDIQDLEDGKGGMDFKITGTDEGLTAIQLDTKTDGLSEEIIRKTLTEGRNALNKVLESIKSSLPEPRKEMSPYAPRIISFHVNPEKIGSIIGPGGKIINKIIEETEVTIDIEDDGLVMICSTNQENAQRAEKMVKDLVREFEAGEIFTGKVVRLMDFGAFVEIAGGQDGMVHVSELAPYRIGKPSDFVKIGDAVQVKIKEIDSQGRINLTMKGLEENEILWKDKKGESAGDQNGFNRKPSFNKKF</sequence>
<keyword evidence="6" id="KW-0175">Coiled coil</keyword>
<organism evidence="9 10">
    <name type="scientific">Candidatus Falkowbacteria bacterium HGW-Falkowbacteria-1</name>
    <dbReference type="NCBI Taxonomy" id="2013768"/>
    <lineage>
        <taxon>Bacteria</taxon>
        <taxon>Candidatus Falkowiibacteriota</taxon>
    </lineage>
</organism>
<feature type="region of interest" description="Disordered" evidence="7">
    <location>
        <begin position="719"/>
        <end position="741"/>
    </location>
</feature>
<comment type="function">
    <text evidence="5">Involved in mRNA degradation. Catalyzes the phosphorolysis of single-stranded polyribonucleotides processively in the 3'- to 5'-direction.</text>
</comment>
<feature type="binding site" evidence="5">
    <location>
        <position position="510"/>
    </location>
    <ligand>
        <name>Mg(2+)</name>
        <dbReference type="ChEBI" id="CHEBI:18420"/>
    </ligand>
</feature>
<evidence type="ECO:0000256" key="5">
    <source>
        <dbReference type="HAMAP-Rule" id="MF_01595"/>
    </source>
</evidence>
<dbReference type="Pfam" id="PF01138">
    <property type="entry name" value="RNase_PH"/>
    <property type="match status" value="2"/>
</dbReference>
<dbReference type="EMBL" id="PHAI01000003">
    <property type="protein sequence ID" value="PKM91062.1"/>
    <property type="molecule type" value="Genomic_DNA"/>
</dbReference>
<dbReference type="SUPFAM" id="SSF54791">
    <property type="entry name" value="Eukaryotic type KH-domain (KH-domain type I)"/>
    <property type="match status" value="1"/>
</dbReference>
<comment type="similarity">
    <text evidence="1 5">Belongs to the polyribonucleotide nucleotidyltransferase family.</text>
</comment>
<dbReference type="PANTHER" id="PTHR11252">
    <property type="entry name" value="POLYRIBONUCLEOTIDE NUCLEOTIDYLTRANSFERASE"/>
    <property type="match status" value="1"/>
</dbReference>
<dbReference type="InterPro" id="IPR036345">
    <property type="entry name" value="ExoRNase_PH_dom2_sf"/>
</dbReference>
<dbReference type="SMART" id="SM00322">
    <property type="entry name" value="KH"/>
    <property type="match status" value="1"/>
</dbReference>
<dbReference type="Gene3D" id="3.30.230.70">
    <property type="entry name" value="GHMP Kinase, N-terminal domain"/>
    <property type="match status" value="2"/>
</dbReference>
<dbReference type="InterPro" id="IPR001247">
    <property type="entry name" value="ExoRNase_PH_dom1"/>
</dbReference>
<evidence type="ECO:0000256" key="7">
    <source>
        <dbReference type="SAM" id="MobiDB-lite"/>
    </source>
</evidence>
<keyword evidence="4 5" id="KW-0694">RNA-binding</keyword>
<comment type="cofactor">
    <cofactor evidence="5">
        <name>Mg(2+)</name>
        <dbReference type="ChEBI" id="CHEBI:18420"/>
    </cofactor>
</comment>
<dbReference type="InterPro" id="IPR004087">
    <property type="entry name" value="KH_dom"/>
</dbReference>
<dbReference type="SUPFAM" id="SSF54211">
    <property type="entry name" value="Ribosomal protein S5 domain 2-like"/>
    <property type="match status" value="2"/>
</dbReference>
<dbReference type="SUPFAM" id="SSF46915">
    <property type="entry name" value="Polynucleotide phosphorylase/guanosine pentaphosphate synthase (PNPase/GPSI), domain 3"/>
    <property type="match status" value="1"/>
</dbReference>
<dbReference type="PROSITE" id="PS50084">
    <property type="entry name" value="KH_TYPE_1"/>
    <property type="match status" value="1"/>
</dbReference>
<keyword evidence="3 5" id="KW-0548">Nucleotidyltransferase</keyword>
<evidence type="ECO:0000313" key="9">
    <source>
        <dbReference type="EMBL" id="PKM91062.1"/>
    </source>
</evidence>
<dbReference type="GO" id="GO:0005829">
    <property type="term" value="C:cytosol"/>
    <property type="evidence" value="ECO:0007669"/>
    <property type="project" value="TreeGrafter"/>
</dbReference>
<accession>A0A2N2E8S7</accession>
<feature type="domain" description="S1 motif" evidence="8">
    <location>
        <begin position="640"/>
        <end position="708"/>
    </location>
</feature>
<keyword evidence="5" id="KW-0460">Magnesium</keyword>
<dbReference type="CDD" id="cd04472">
    <property type="entry name" value="S1_PNPase"/>
    <property type="match status" value="1"/>
</dbReference>
<evidence type="ECO:0000256" key="3">
    <source>
        <dbReference type="ARBA" id="ARBA00022695"/>
    </source>
</evidence>
<dbReference type="InterPro" id="IPR020568">
    <property type="entry name" value="Ribosomal_Su5_D2-typ_SF"/>
</dbReference>
<gene>
    <name evidence="5" type="primary">pnp</name>
    <name evidence="9" type="ORF">CVU82_03330</name>
</gene>
<dbReference type="InterPro" id="IPR012340">
    <property type="entry name" value="NA-bd_OB-fold"/>
</dbReference>
<dbReference type="SUPFAM" id="SSF50249">
    <property type="entry name" value="Nucleic acid-binding proteins"/>
    <property type="match status" value="1"/>
</dbReference>
<keyword evidence="5" id="KW-0963">Cytoplasm</keyword>
<dbReference type="PIRSF" id="PIRSF005499">
    <property type="entry name" value="PNPase"/>
    <property type="match status" value="1"/>
</dbReference>
<evidence type="ECO:0000256" key="1">
    <source>
        <dbReference type="ARBA" id="ARBA00007404"/>
    </source>
</evidence>
<feature type="coiled-coil region" evidence="6">
    <location>
        <begin position="206"/>
        <end position="250"/>
    </location>
</feature>
<evidence type="ECO:0000256" key="4">
    <source>
        <dbReference type="ARBA" id="ARBA00022884"/>
    </source>
</evidence>
<dbReference type="PANTHER" id="PTHR11252:SF0">
    <property type="entry name" value="POLYRIBONUCLEOTIDE NUCLEOTIDYLTRANSFERASE 1, MITOCHONDRIAL"/>
    <property type="match status" value="1"/>
</dbReference>
<reference evidence="9 10" key="1">
    <citation type="journal article" date="2017" name="ISME J.">
        <title>Potential for microbial H2 and metal transformations associated with novel bacteria and archaea in deep terrestrial subsurface sediments.</title>
        <authorList>
            <person name="Hernsdorf A.W."/>
            <person name="Amano Y."/>
            <person name="Miyakawa K."/>
            <person name="Ise K."/>
            <person name="Suzuki Y."/>
            <person name="Anantharaman K."/>
            <person name="Probst A."/>
            <person name="Burstein D."/>
            <person name="Thomas B.C."/>
            <person name="Banfield J.F."/>
        </authorList>
    </citation>
    <scope>NUCLEOTIDE SEQUENCE [LARGE SCALE GENOMIC DNA]</scope>
    <source>
        <strain evidence="9">HGW-Falkowbacteria-1</strain>
    </source>
</reference>
<dbReference type="PROSITE" id="PS50126">
    <property type="entry name" value="S1"/>
    <property type="match status" value="1"/>
</dbReference>
<feature type="binding site" evidence="5">
    <location>
        <position position="504"/>
    </location>
    <ligand>
        <name>Mg(2+)</name>
        <dbReference type="ChEBI" id="CHEBI:18420"/>
    </ligand>
</feature>
<dbReference type="NCBIfam" id="NF008805">
    <property type="entry name" value="PRK11824.1"/>
    <property type="match status" value="1"/>
</dbReference>
<dbReference type="GO" id="GO:0003723">
    <property type="term" value="F:RNA binding"/>
    <property type="evidence" value="ECO:0007669"/>
    <property type="project" value="UniProtKB-UniRule"/>
</dbReference>
<dbReference type="Proteomes" id="UP000233517">
    <property type="component" value="Unassembled WGS sequence"/>
</dbReference>
<dbReference type="CDD" id="cd02393">
    <property type="entry name" value="KH-I_PNPase"/>
    <property type="match status" value="1"/>
</dbReference>
<dbReference type="InterPro" id="IPR015847">
    <property type="entry name" value="ExoRNase_PH_dom2"/>
</dbReference>
<comment type="caution">
    <text evidence="9">The sequence shown here is derived from an EMBL/GenBank/DDBJ whole genome shotgun (WGS) entry which is preliminary data.</text>
</comment>
<comment type="subcellular location">
    <subcellularLocation>
        <location evidence="5">Cytoplasm</location>
    </subcellularLocation>
</comment>
<dbReference type="InterPro" id="IPR036456">
    <property type="entry name" value="PNPase_PH_RNA-bd_sf"/>
</dbReference>
<evidence type="ECO:0000259" key="8">
    <source>
        <dbReference type="PROSITE" id="PS50126"/>
    </source>
</evidence>
<dbReference type="Pfam" id="PF00575">
    <property type="entry name" value="S1"/>
    <property type="match status" value="1"/>
</dbReference>
<dbReference type="AlphaFoldDB" id="A0A2N2E8S7"/>
<dbReference type="GO" id="GO:0006402">
    <property type="term" value="P:mRNA catabolic process"/>
    <property type="evidence" value="ECO:0007669"/>
    <property type="project" value="UniProtKB-UniRule"/>
</dbReference>
<dbReference type="InterPro" id="IPR004088">
    <property type="entry name" value="KH_dom_type_1"/>
</dbReference>
<name>A0A2N2E8S7_9BACT</name>
<dbReference type="SUPFAM" id="SSF55666">
    <property type="entry name" value="Ribonuclease PH domain 2-like"/>
    <property type="match status" value="2"/>
</dbReference>
<dbReference type="GO" id="GO:0000287">
    <property type="term" value="F:magnesium ion binding"/>
    <property type="evidence" value="ECO:0007669"/>
    <property type="project" value="UniProtKB-UniRule"/>
</dbReference>
<dbReference type="FunFam" id="3.30.230.70:FF:000001">
    <property type="entry name" value="Polyribonucleotide nucleotidyltransferase"/>
    <property type="match status" value="1"/>
</dbReference>
<evidence type="ECO:0000256" key="6">
    <source>
        <dbReference type="SAM" id="Coils"/>
    </source>
</evidence>
<proteinExistence type="inferred from homology"/>
<comment type="catalytic activity">
    <reaction evidence="5">
        <text>RNA(n+1) + phosphate = RNA(n) + a ribonucleoside 5'-diphosphate</text>
        <dbReference type="Rhea" id="RHEA:22096"/>
        <dbReference type="Rhea" id="RHEA-COMP:14527"/>
        <dbReference type="Rhea" id="RHEA-COMP:17342"/>
        <dbReference type="ChEBI" id="CHEBI:43474"/>
        <dbReference type="ChEBI" id="CHEBI:57930"/>
        <dbReference type="ChEBI" id="CHEBI:140395"/>
        <dbReference type="EC" id="2.7.7.8"/>
    </reaction>
</comment>
<dbReference type="FunFam" id="3.30.1370.10:FF:000001">
    <property type="entry name" value="Polyribonucleotide nucleotidyltransferase"/>
    <property type="match status" value="1"/>
</dbReference>
<dbReference type="CDD" id="cd11364">
    <property type="entry name" value="RNase_PH_PNPase_2"/>
    <property type="match status" value="1"/>
</dbReference>
<evidence type="ECO:0000313" key="10">
    <source>
        <dbReference type="Proteomes" id="UP000233517"/>
    </source>
</evidence>
<dbReference type="GO" id="GO:0004654">
    <property type="term" value="F:polyribonucleotide nucleotidyltransferase activity"/>
    <property type="evidence" value="ECO:0007669"/>
    <property type="project" value="UniProtKB-UniRule"/>
</dbReference>
<evidence type="ECO:0000256" key="2">
    <source>
        <dbReference type="ARBA" id="ARBA00022679"/>
    </source>
</evidence>
<dbReference type="GO" id="GO:0006396">
    <property type="term" value="P:RNA processing"/>
    <property type="evidence" value="ECO:0007669"/>
    <property type="project" value="InterPro"/>
</dbReference>
<dbReference type="EC" id="2.7.7.8" evidence="5"/>
<dbReference type="SMART" id="SM00316">
    <property type="entry name" value="S1"/>
    <property type="match status" value="1"/>
</dbReference>
<protein>
    <recommendedName>
        <fullName evidence="5">Polyribonucleotide nucleotidyltransferase</fullName>
        <ecNumber evidence="5">2.7.7.8</ecNumber>
    </recommendedName>
    <alternativeName>
        <fullName evidence="5">Polynucleotide phosphorylase</fullName>
        <shortName evidence="5">PNPase</shortName>
    </alternativeName>
</protein>
<dbReference type="Gene3D" id="3.30.1370.10">
    <property type="entry name" value="K Homology domain, type 1"/>
    <property type="match status" value="1"/>
</dbReference>
<dbReference type="NCBIfam" id="TIGR03591">
    <property type="entry name" value="polynuc_phos"/>
    <property type="match status" value="1"/>
</dbReference>
<keyword evidence="5" id="KW-0479">Metal-binding</keyword>
<dbReference type="Pfam" id="PF00013">
    <property type="entry name" value="KH_1"/>
    <property type="match status" value="1"/>
</dbReference>
<dbReference type="Pfam" id="PF03725">
    <property type="entry name" value="RNase_PH_C"/>
    <property type="match status" value="1"/>
</dbReference>
<keyword evidence="2 5" id="KW-0808">Transferase</keyword>
<dbReference type="InterPro" id="IPR036612">
    <property type="entry name" value="KH_dom_type_1_sf"/>
</dbReference>
<dbReference type="InterPro" id="IPR003029">
    <property type="entry name" value="S1_domain"/>
</dbReference>
<dbReference type="HAMAP" id="MF_01595">
    <property type="entry name" value="PNPase"/>
    <property type="match status" value="1"/>
</dbReference>
<dbReference type="Gene3D" id="2.40.50.140">
    <property type="entry name" value="Nucleic acid-binding proteins"/>
    <property type="match status" value="1"/>
</dbReference>
<dbReference type="GO" id="GO:0000175">
    <property type="term" value="F:3'-5'-RNA exonuclease activity"/>
    <property type="evidence" value="ECO:0007669"/>
    <property type="project" value="TreeGrafter"/>
</dbReference>
<dbReference type="InterPro" id="IPR012162">
    <property type="entry name" value="PNPase"/>
</dbReference>